<dbReference type="Proteomes" id="UP000032336">
    <property type="component" value="Unassembled WGS sequence"/>
</dbReference>
<dbReference type="eggNOG" id="COG5282">
    <property type="taxonomic scope" value="Bacteria"/>
</dbReference>
<organism evidence="1 2">
    <name type="scientific">Ferrimicrobium acidiphilum DSM 19497</name>
    <dbReference type="NCBI Taxonomy" id="1121877"/>
    <lineage>
        <taxon>Bacteria</taxon>
        <taxon>Bacillati</taxon>
        <taxon>Actinomycetota</taxon>
        <taxon>Acidimicrobiia</taxon>
        <taxon>Acidimicrobiales</taxon>
        <taxon>Acidimicrobiaceae</taxon>
        <taxon>Ferrimicrobium</taxon>
    </lineage>
</organism>
<protein>
    <recommendedName>
        <fullName evidence="3">Hydrolase</fullName>
    </recommendedName>
</protein>
<dbReference type="SUPFAM" id="SSF55486">
    <property type="entry name" value="Metalloproteases ('zincins'), catalytic domain"/>
    <property type="match status" value="1"/>
</dbReference>
<proteinExistence type="predicted"/>
<comment type="caution">
    <text evidence="1">The sequence shown here is derived from an EMBL/GenBank/DDBJ whole genome shotgun (WGS) entry which is preliminary data.</text>
</comment>
<evidence type="ECO:0000313" key="1">
    <source>
        <dbReference type="EMBL" id="KJE76999.1"/>
    </source>
</evidence>
<dbReference type="RefSeq" id="WP_052565834.1">
    <property type="nucleotide sequence ID" value="NZ_JQKF01000035.1"/>
</dbReference>
<dbReference type="EMBL" id="JXUW01000009">
    <property type="protein sequence ID" value="KJE76999.1"/>
    <property type="molecule type" value="Genomic_DNA"/>
</dbReference>
<dbReference type="Pfam" id="PF10103">
    <property type="entry name" value="Zincin_2"/>
    <property type="match status" value="1"/>
</dbReference>
<evidence type="ECO:0000313" key="2">
    <source>
        <dbReference type="Proteomes" id="UP000032336"/>
    </source>
</evidence>
<dbReference type="PANTHER" id="PTHR39420">
    <property type="match status" value="1"/>
</dbReference>
<dbReference type="PANTHER" id="PTHR39420:SF2">
    <property type="entry name" value="HYDROLASE"/>
    <property type="match status" value="1"/>
</dbReference>
<name>A0A0D8FVL9_9ACTN</name>
<reference evidence="1 2" key="1">
    <citation type="submission" date="2015-01" db="EMBL/GenBank/DDBJ databases">
        <title>Draft genome of the acidophilic iron oxidizer Ferrimicrobium acidiphilum strain T23.</title>
        <authorList>
            <person name="Poehlein A."/>
            <person name="Eisen S."/>
            <person name="Schloemann M."/>
            <person name="Johnson B.D."/>
            <person name="Daniel R."/>
            <person name="Muehling M."/>
        </authorList>
    </citation>
    <scope>NUCLEOTIDE SEQUENCE [LARGE SCALE GENOMIC DNA]</scope>
    <source>
        <strain evidence="1 2">T23</strain>
    </source>
</reference>
<dbReference type="InterPro" id="IPR018766">
    <property type="entry name" value="Zinicin_2"/>
</dbReference>
<accession>A0A0D8FVL9</accession>
<dbReference type="Gene3D" id="1.20.150.30">
    <property type="entry name" value="Zincin-like metallopeptidase, N-terminal domain"/>
    <property type="match status" value="1"/>
</dbReference>
<sequence length="391" mass="42118">MADSDEPINPFQFMMDDIMKAIGSANIDPQGLRRQFMGLALGSDGANELPAMTDRTRVESLFDLASRHLETVGFISTLAASTEHLVVERPVDIAERFLDGFKPYLDLLASALSGSVPPMSQPGAMDVALGSDTDFASLAASLSASLGPMFSNAQVGSLVGHYALSALGTQDLLLPLSPRGELGVVVNNLQKVAAAISIPLDEVALYWCMRELIVARVMAQPVIEDRYDTELRLYLLDLKADTTRMMESFAEGAMSDPNFLTNFDPTAMLQQSTSPAQVANVAELQTTMAVVQALVELAMAQIGPMVFGSTSWIEGMNQYLDEDPARSVMASVFGITLAEVRARAERFAAELSDSVEDISALVAALADPSLFPSADELDDVNLWRLRRSVDG</sequence>
<keyword evidence="2" id="KW-1185">Reference proteome</keyword>
<gene>
    <name evidence="1" type="ORF">FEAC_13250</name>
</gene>
<evidence type="ECO:0008006" key="3">
    <source>
        <dbReference type="Google" id="ProtNLM"/>
    </source>
</evidence>
<dbReference type="GeneID" id="78372541"/>
<dbReference type="STRING" id="1121877.FEAC_13250"/>
<dbReference type="OrthoDB" id="8478472at2"/>
<dbReference type="AlphaFoldDB" id="A0A0D8FVL9"/>
<dbReference type="InterPro" id="IPR042271">
    <property type="entry name" value="Zinicin_2_N"/>
</dbReference>